<dbReference type="AlphaFoldDB" id="A0A7V8K622"/>
<dbReference type="Proteomes" id="UP000462066">
    <property type="component" value="Unassembled WGS sequence"/>
</dbReference>
<name>A0A7V8K622_9GAMM</name>
<reference evidence="3 4" key="1">
    <citation type="submission" date="2017-10" db="EMBL/GenBank/DDBJ databases">
        <title>Whole genome sequencing of Pseudoxanthomonas broegbernensis DSM 12573(T).</title>
        <authorList>
            <person name="Kumar S."/>
            <person name="Bansal K."/>
            <person name="Kaur A."/>
            <person name="Patil P."/>
            <person name="Sharma S."/>
            <person name="Patil P.B."/>
        </authorList>
    </citation>
    <scope>NUCLEOTIDE SEQUENCE [LARGE SCALE GENOMIC DNA]</scope>
    <source>
        <strain evidence="3 4">DSM 12573</strain>
    </source>
</reference>
<dbReference type="InterPro" id="IPR036761">
    <property type="entry name" value="TTHA0802/YceI-like_sf"/>
</dbReference>
<sequence>MFTLCAAAMPRAGAAPARYELDPVHTRVQFAVWHAGFSQALGTVSGSTGTLEFDPDDWTGARLDVTVPLQRLDLGDAGWNRAALARNLLDGQRWPLARFVSERVEPLAPDRFIVHGRLSLHGVTRELPLEVRFNALRRHPLPPFRRVAGFSATAVLERSAFGIDAWPSMIGERVELRIEAEAVRARGASGGQDGHAESAALPEWSDPGDEPAPVSDPPAECVCDPSQPARQEPTLP</sequence>
<accession>A0A7V8K622</accession>
<keyword evidence="4" id="KW-1185">Reference proteome</keyword>
<dbReference type="RefSeq" id="WP_162312332.1">
    <property type="nucleotide sequence ID" value="NZ_JACHGU010000002.1"/>
</dbReference>
<gene>
    <name evidence="3" type="ORF">B1992_15060</name>
</gene>
<proteinExistence type="predicted"/>
<evidence type="ECO:0000259" key="2">
    <source>
        <dbReference type="SMART" id="SM00867"/>
    </source>
</evidence>
<organism evidence="3 4">
    <name type="scientific">Pseudoxanthomonas broegbernensis</name>
    <dbReference type="NCBI Taxonomy" id="83619"/>
    <lineage>
        <taxon>Bacteria</taxon>
        <taxon>Pseudomonadati</taxon>
        <taxon>Pseudomonadota</taxon>
        <taxon>Gammaproteobacteria</taxon>
        <taxon>Lysobacterales</taxon>
        <taxon>Lysobacteraceae</taxon>
        <taxon>Pseudoxanthomonas</taxon>
    </lineage>
</organism>
<dbReference type="Gene3D" id="2.40.128.110">
    <property type="entry name" value="Lipid/polyisoprenoid-binding, YceI-like"/>
    <property type="match status" value="1"/>
</dbReference>
<feature type="region of interest" description="Disordered" evidence="1">
    <location>
        <begin position="186"/>
        <end position="236"/>
    </location>
</feature>
<dbReference type="PANTHER" id="PTHR34406">
    <property type="entry name" value="PROTEIN YCEI"/>
    <property type="match status" value="1"/>
</dbReference>
<evidence type="ECO:0000313" key="4">
    <source>
        <dbReference type="Proteomes" id="UP000462066"/>
    </source>
</evidence>
<dbReference type="SMART" id="SM00867">
    <property type="entry name" value="YceI"/>
    <property type="match status" value="1"/>
</dbReference>
<comment type="caution">
    <text evidence="3">The sequence shown here is derived from an EMBL/GenBank/DDBJ whole genome shotgun (WGS) entry which is preliminary data.</text>
</comment>
<feature type="domain" description="Lipid/polyisoprenoid-binding YceI-like" evidence="2">
    <location>
        <begin position="18"/>
        <end position="183"/>
    </location>
</feature>
<dbReference type="EMBL" id="MWIP01000036">
    <property type="protein sequence ID" value="KAF1684485.1"/>
    <property type="molecule type" value="Genomic_DNA"/>
</dbReference>
<dbReference type="PANTHER" id="PTHR34406:SF1">
    <property type="entry name" value="PROTEIN YCEI"/>
    <property type="match status" value="1"/>
</dbReference>
<dbReference type="Pfam" id="PF04264">
    <property type="entry name" value="YceI"/>
    <property type="match status" value="1"/>
</dbReference>
<evidence type="ECO:0000256" key="1">
    <source>
        <dbReference type="SAM" id="MobiDB-lite"/>
    </source>
</evidence>
<protein>
    <recommendedName>
        <fullName evidence="2">Lipid/polyisoprenoid-binding YceI-like domain-containing protein</fullName>
    </recommendedName>
</protein>
<dbReference type="InterPro" id="IPR007372">
    <property type="entry name" value="Lipid/polyisoprenoid-bd_YceI"/>
</dbReference>
<evidence type="ECO:0000313" key="3">
    <source>
        <dbReference type="EMBL" id="KAF1684485.1"/>
    </source>
</evidence>
<dbReference type="SUPFAM" id="SSF101874">
    <property type="entry name" value="YceI-like"/>
    <property type="match status" value="1"/>
</dbReference>